<dbReference type="InterPro" id="IPR001810">
    <property type="entry name" value="F-box_dom"/>
</dbReference>
<feature type="domain" description="Tubby C-terminal" evidence="3">
    <location>
        <begin position="123"/>
        <end position="385"/>
    </location>
</feature>
<evidence type="ECO:0000259" key="4">
    <source>
        <dbReference type="Pfam" id="PF12937"/>
    </source>
</evidence>
<dbReference type="SUPFAM" id="SSF54518">
    <property type="entry name" value="Tubby C-terminal domain-like"/>
    <property type="match status" value="1"/>
</dbReference>
<dbReference type="InterPro" id="IPR000007">
    <property type="entry name" value="Tubby_C"/>
</dbReference>
<feature type="domain" description="F-box" evidence="4">
    <location>
        <begin position="62"/>
        <end position="105"/>
    </location>
</feature>
<evidence type="ECO:0000256" key="2">
    <source>
        <dbReference type="SAM" id="MobiDB-lite"/>
    </source>
</evidence>
<comment type="caution">
    <text evidence="5">The sequence shown here is derived from an EMBL/GenBank/DDBJ whole genome shotgun (WGS) entry which is preliminary data.</text>
</comment>
<accession>A0AAV0I7U8</accession>
<protein>
    <recommendedName>
        <fullName evidence="7">Tubby-like F-box protein</fullName>
    </recommendedName>
</protein>
<dbReference type="Pfam" id="PF12937">
    <property type="entry name" value="F-box-like"/>
    <property type="match status" value="1"/>
</dbReference>
<reference evidence="5" key="1">
    <citation type="submission" date="2022-08" db="EMBL/GenBank/DDBJ databases">
        <authorList>
            <person name="Gutierrez-Valencia J."/>
        </authorList>
    </citation>
    <scope>NUCLEOTIDE SEQUENCE</scope>
</reference>
<name>A0AAV0I7U8_9ROSI</name>
<dbReference type="AlphaFoldDB" id="A0AAV0I7U8"/>
<evidence type="ECO:0008006" key="7">
    <source>
        <dbReference type="Google" id="ProtNLM"/>
    </source>
</evidence>
<evidence type="ECO:0000313" key="6">
    <source>
        <dbReference type="Proteomes" id="UP001154282"/>
    </source>
</evidence>
<dbReference type="InterPro" id="IPR018066">
    <property type="entry name" value="Tubby_C_CS"/>
</dbReference>
<dbReference type="InterPro" id="IPR025659">
    <property type="entry name" value="Tubby-like_C"/>
</dbReference>
<dbReference type="GO" id="GO:0006355">
    <property type="term" value="P:regulation of DNA-templated transcription"/>
    <property type="evidence" value="ECO:0007669"/>
    <property type="project" value="UniProtKB-ARBA"/>
</dbReference>
<sequence length="390" mass="44258">MCKIKMPFKSIVRELKEIKDGVGSRSGRVVEGKRWRGRARSHIAPDETSMVKSEESIEQGQWANLPSELLLDIIQRVEETETSWPARAVVVHCASVCKSWREVTREVVKTPQQCGRLTFPISLKQPGPRESPIQCYIRRDPMTSTFLLYSGLMPSEGQKDKLLLAAKRIRRTTCTDFIISLVSNDFSRSSNNYIGRLRSNFLGTKFTISERQSSHEAPTQSGRRTSRSRFHSRQPSTRTPSSSYRIGTVNYELNVLRTRGPRRMHCVMNSIPVSSMDSTNSPSESPLVIPGSIGEPLVLKNRAPRWHEQLQCWCLNFRGRVTVASVKNFQLVAAFEPHHQNVSAEEHDRVLLQFGKIGKDIFTMDYSYPLSAFQAFTLCLSSFDTKPACE</sequence>
<dbReference type="Proteomes" id="UP001154282">
    <property type="component" value="Unassembled WGS sequence"/>
</dbReference>
<dbReference type="PROSITE" id="PS01200">
    <property type="entry name" value="TUB_1"/>
    <property type="match status" value="1"/>
</dbReference>
<gene>
    <name evidence="5" type="ORF">LITE_LOCUS7486</name>
</gene>
<comment type="similarity">
    <text evidence="1">Belongs to the TUB family.</text>
</comment>
<dbReference type="SUPFAM" id="SSF81383">
    <property type="entry name" value="F-box domain"/>
    <property type="match status" value="1"/>
</dbReference>
<evidence type="ECO:0000313" key="5">
    <source>
        <dbReference type="EMBL" id="CAI0392300.1"/>
    </source>
</evidence>
<dbReference type="Gene3D" id="3.20.90.10">
    <property type="entry name" value="Tubby Protein, Chain A"/>
    <property type="match status" value="1"/>
</dbReference>
<evidence type="ECO:0000256" key="1">
    <source>
        <dbReference type="ARBA" id="ARBA00007129"/>
    </source>
</evidence>
<dbReference type="PANTHER" id="PTHR16517:SF134">
    <property type="entry name" value="TUBBY-LIKE F-BOX PROTEIN 2"/>
    <property type="match status" value="1"/>
</dbReference>
<feature type="region of interest" description="Disordered" evidence="2">
    <location>
        <begin position="209"/>
        <end position="244"/>
    </location>
</feature>
<dbReference type="InterPro" id="IPR036047">
    <property type="entry name" value="F-box-like_dom_sf"/>
</dbReference>
<feature type="compositionally biased region" description="Low complexity" evidence="2">
    <location>
        <begin position="233"/>
        <end position="243"/>
    </location>
</feature>
<dbReference type="PRINTS" id="PR01573">
    <property type="entry name" value="SUPERTUBBY"/>
</dbReference>
<dbReference type="Gene3D" id="1.20.1280.50">
    <property type="match status" value="1"/>
</dbReference>
<evidence type="ECO:0000259" key="3">
    <source>
        <dbReference type="Pfam" id="PF01167"/>
    </source>
</evidence>
<dbReference type="EMBL" id="CAMGYJ010000003">
    <property type="protein sequence ID" value="CAI0392300.1"/>
    <property type="molecule type" value="Genomic_DNA"/>
</dbReference>
<organism evidence="5 6">
    <name type="scientific">Linum tenue</name>
    <dbReference type="NCBI Taxonomy" id="586396"/>
    <lineage>
        <taxon>Eukaryota</taxon>
        <taxon>Viridiplantae</taxon>
        <taxon>Streptophyta</taxon>
        <taxon>Embryophyta</taxon>
        <taxon>Tracheophyta</taxon>
        <taxon>Spermatophyta</taxon>
        <taxon>Magnoliopsida</taxon>
        <taxon>eudicotyledons</taxon>
        <taxon>Gunneridae</taxon>
        <taxon>Pentapetalae</taxon>
        <taxon>rosids</taxon>
        <taxon>fabids</taxon>
        <taxon>Malpighiales</taxon>
        <taxon>Linaceae</taxon>
        <taxon>Linum</taxon>
    </lineage>
</organism>
<proteinExistence type="inferred from homology"/>
<feature type="compositionally biased region" description="Polar residues" evidence="2">
    <location>
        <begin position="209"/>
        <end position="223"/>
    </location>
</feature>
<dbReference type="Pfam" id="PF01167">
    <property type="entry name" value="Tub"/>
    <property type="match status" value="1"/>
</dbReference>
<keyword evidence="6" id="KW-1185">Reference proteome</keyword>
<dbReference type="PANTHER" id="PTHR16517">
    <property type="entry name" value="TUBBY-RELATED"/>
    <property type="match status" value="1"/>
</dbReference>